<sequence length="474" mass="53600">MKYLSVFLLILLSKMSFSQSQKEIYSIMDTNAAKLKEKSGAYSVSVGILKNGKVYTRHYGEIDKGKGNKATDNTYFEIASVTKLLTGQLVAQAVLENKISLEDDIRKYLKGSYPNLEYNGTPIRVKDLISYRTALPRSLPDDKALRENMTDETPFEYNKLGENYTKDQFRQDLHKVKLDTLPGTRHAYSNVSLELTGLMLENIYGQSYESLLKKNILSKAGMNNTKLELGKNEILANGYYSNGRLMPHFKSLLWGASGMKAKSTMEDLMKFLQYELDAKNAVVQESQRNINDSQSGWFGYFWDNFGVNEYGKNGFKHGGAFGNQLWFAIYPELNTGICMIVNVSGSETFPVLYDAATDLIGNLENLSDKKQTYGYVIKGDKVVFSYTHAENLDAKLVNSVSVAGSFNDWNSENKEYLMKKKNENQFELEVPLSGFEKGKIYSFKFVLNKEFWMTAPKNASNTDGTKDNNLVLVL</sequence>
<organism evidence="3 4">
    <name type="scientific">Chryseobacterium kwangjuense</name>
    <dbReference type="NCBI Taxonomy" id="267125"/>
    <lineage>
        <taxon>Bacteria</taxon>
        <taxon>Pseudomonadati</taxon>
        <taxon>Bacteroidota</taxon>
        <taxon>Flavobacteriia</taxon>
        <taxon>Flavobacteriales</taxon>
        <taxon>Weeksellaceae</taxon>
        <taxon>Chryseobacterium group</taxon>
        <taxon>Chryseobacterium</taxon>
    </lineage>
</organism>
<evidence type="ECO:0000259" key="2">
    <source>
        <dbReference type="Pfam" id="PF00144"/>
    </source>
</evidence>
<dbReference type="Pfam" id="PF00144">
    <property type="entry name" value="Beta-lactamase"/>
    <property type="match status" value="1"/>
</dbReference>
<feature type="signal peptide" evidence="1">
    <location>
        <begin position="1"/>
        <end position="18"/>
    </location>
</feature>
<dbReference type="PANTHER" id="PTHR46825">
    <property type="entry name" value="D-ALANYL-D-ALANINE-CARBOXYPEPTIDASE/ENDOPEPTIDASE AMPH"/>
    <property type="match status" value="1"/>
</dbReference>
<reference evidence="4" key="1">
    <citation type="submission" date="2015-12" db="EMBL/GenBank/DDBJ databases">
        <title>Genome sequence of a biocontrol rhizobacterium Chryseobacterium kwangjuense strain KJ1R5 isolated from pepper (Capsicum annuum L.).</title>
        <authorList>
            <person name="Jeong J.-J."/>
            <person name="Park H."/>
            <person name="Mannaa M."/>
            <person name="Sang M.K."/>
            <person name="Choi I.-G."/>
            <person name="Kim K.D."/>
        </authorList>
    </citation>
    <scope>NUCLEOTIDE SEQUENCE [LARGE SCALE GENOMIC DNA]</scope>
    <source>
        <strain evidence="4">KJ1R5</strain>
    </source>
</reference>
<dbReference type="AlphaFoldDB" id="A0A135WIS9"/>
<evidence type="ECO:0000256" key="1">
    <source>
        <dbReference type="SAM" id="SignalP"/>
    </source>
</evidence>
<dbReference type="InterPro" id="IPR050491">
    <property type="entry name" value="AmpC-like"/>
</dbReference>
<dbReference type="InterPro" id="IPR013783">
    <property type="entry name" value="Ig-like_fold"/>
</dbReference>
<comment type="caution">
    <text evidence="3">The sequence shown here is derived from an EMBL/GenBank/DDBJ whole genome shotgun (WGS) entry which is preliminary data.</text>
</comment>
<feature type="chain" id="PRO_5007467758" description="Beta-lactamase-related domain-containing protein" evidence="1">
    <location>
        <begin position="19"/>
        <end position="474"/>
    </location>
</feature>
<reference evidence="3 4" key="2">
    <citation type="journal article" date="2016" name="Genome Announc.">
        <title>Draft Genome Sequence of a Biocontrol Rhizobacterium, Chryseobacterium kwangjuense Strain KJ1R5, Isolated from Pepper (Capsicum annuum).</title>
        <authorList>
            <person name="Jeong J.J."/>
            <person name="Park H."/>
            <person name="Park B.H."/>
            <person name="Mannaa M."/>
            <person name="Sang M.K."/>
            <person name="Choi I.G."/>
            <person name="Kim K.D."/>
        </authorList>
    </citation>
    <scope>NUCLEOTIDE SEQUENCE [LARGE SCALE GENOMIC DNA]</scope>
    <source>
        <strain evidence="3 4">KJ1R5</strain>
    </source>
</reference>
<dbReference type="RefSeq" id="WP_062647963.1">
    <property type="nucleotide sequence ID" value="NZ_LPUR01000001.1"/>
</dbReference>
<dbReference type="Proteomes" id="UP000070513">
    <property type="component" value="Unassembled WGS sequence"/>
</dbReference>
<protein>
    <recommendedName>
        <fullName evidence="2">Beta-lactamase-related domain-containing protein</fullName>
    </recommendedName>
</protein>
<accession>A0A135WIS9</accession>
<dbReference type="InterPro" id="IPR012338">
    <property type="entry name" value="Beta-lactam/transpept-like"/>
</dbReference>
<dbReference type="SUPFAM" id="SSF56601">
    <property type="entry name" value="beta-lactamase/transpeptidase-like"/>
    <property type="match status" value="1"/>
</dbReference>
<feature type="domain" description="Beta-lactamase-related" evidence="2">
    <location>
        <begin position="30"/>
        <end position="349"/>
    </location>
</feature>
<evidence type="ECO:0000313" key="4">
    <source>
        <dbReference type="Proteomes" id="UP000070513"/>
    </source>
</evidence>
<keyword evidence="1" id="KW-0732">Signal</keyword>
<dbReference type="InterPro" id="IPR001466">
    <property type="entry name" value="Beta-lactam-related"/>
</dbReference>
<dbReference type="InterPro" id="IPR014756">
    <property type="entry name" value="Ig_E-set"/>
</dbReference>
<gene>
    <name evidence="3" type="ORF">AU378_03320</name>
</gene>
<proteinExistence type="predicted"/>
<evidence type="ECO:0000313" key="3">
    <source>
        <dbReference type="EMBL" id="KXH84801.1"/>
    </source>
</evidence>
<dbReference type="OrthoDB" id="9793489at2"/>
<dbReference type="Gene3D" id="2.60.40.10">
    <property type="entry name" value="Immunoglobulins"/>
    <property type="match status" value="1"/>
</dbReference>
<dbReference type="Gene3D" id="3.40.710.10">
    <property type="entry name" value="DD-peptidase/beta-lactamase superfamily"/>
    <property type="match status" value="1"/>
</dbReference>
<dbReference type="PANTHER" id="PTHR46825:SF9">
    <property type="entry name" value="BETA-LACTAMASE-RELATED DOMAIN-CONTAINING PROTEIN"/>
    <property type="match status" value="1"/>
</dbReference>
<dbReference type="EMBL" id="LPUR01000001">
    <property type="protein sequence ID" value="KXH84801.1"/>
    <property type="molecule type" value="Genomic_DNA"/>
</dbReference>
<dbReference type="SUPFAM" id="SSF81296">
    <property type="entry name" value="E set domains"/>
    <property type="match status" value="1"/>
</dbReference>
<name>A0A135WIS9_9FLAO</name>